<evidence type="ECO:0000313" key="2">
    <source>
        <dbReference type="EMBL" id="JAS50106.1"/>
    </source>
</evidence>
<feature type="non-terminal residue" evidence="2">
    <location>
        <position position="1"/>
    </location>
</feature>
<feature type="region of interest" description="Disordered" evidence="1">
    <location>
        <begin position="187"/>
        <end position="206"/>
    </location>
</feature>
<sequence>FTPYFVANVTTMTSEDLEGINGQITDQTRHQPLAAVNSLNRVQARASMGNIQHHPPPLDELILNQPPCIYVSEAADKKPPVASLAEKDNHMFHNPGESSGSPQIRDGYATPAQGAVEHESTVNNFGTNHYFNFASSSNQASKSITNRTQSYGPSTNLNANNAMMTSTDPTHHRPLATISAASPAVQDNQQFHSPSGSSNSPQILDGYAEDGTTHYYDIASSSTQASQLITYQMQGYWPATNLQAHDTSMTSTNLEVMNTQITTQPIQNQPLDSYNCIHPRTTTGTIKLSIRGEFWLVPVVVL</sequence>
<reference evidence="2" key="1">
    <citation type="submission" date="2015-11" db="EMBL/GenBank/DDBJ databases">
        <title>De novo transcriptome assembly of four potential Pierce s Disease insect vectors from Arizona vineyards.</title>
        <authorList>
            <person name="Tassone E.E."/>
        </authorList>
    </citation>
    <scope>NUCLEOTIDE SEQUENCE</scope>
</reference>
<dbReference type="EMBL" id="GECZ01019663">
    <property type="protein sequence ID" value="JAS50106.1"/>
    <property type="molecule type" value="Transcribed_RNA"/>
</dbReference>
<accession>A0A1B6FIR9</accession>
<feature type="region of interest" description="Disordered" evidence="1">
    <location>
        <begin position="87"/>
        <end position="108"/>
    </location>
</feature>
<feature type="compositionally biased region" description="Polar residues" evidence="1">
    <location>
        <begin position="187"/>
        <end position="202"/>
    </location>
</feature>
<gene>
    <name evidence="2" type="ORF">g.44107</name>
</gene>
<protein>
    <submittedName>
        <fullName evidence="2">Uncharacterized protein</fullName>
    </submittedName>
</protein>
<evidence type="ECO:0000256" key="1">
    <source>
        <dbReference type="SAM" id="MobiDB-lite"/>
    </source>
</evidence>
<proteinExistence type="predicted"/>
<organism evidence="2">
    <name type="scientific">Cuerna arida</name>
    <dbReference type="NCBI Taxonomy" id="1464854"/>
    <lineage>
        <taxon>Eukaryota</taxon>
        <taxon>Metazoa</taxon>
        <taxon>Ecdysozoa</taxon>
        <taxon>Arthropoda</taxon>
        <taxon>Hexapoda</taxon>
        <taxon>Insecta</taxon>
        <taxon>Pterygota</taxon>
        <taxon>Neoptera</taxon>
        <taxon>Paraneoptera</taxon>
        <taxon>Hemiptera</taxon>
        <taxon>Auchenorrhyncha</taxon>
        <taxon>Membracoidea</taxon>
        <taxon>Cicadellidae</taxon>
        <taxon>Cicadellinae</taxon>
        <taxon>Proconiini</taxon>
        <taxon>Cuerna</taxon>
    </lineage>
</organism>
<dbReference type="AlphaFoldDB" id="A0A1B6FIR9"/>
<name>A0A1B6FIR9_9HEMI</name>
<feature type="non-terminal residue" evidence="2">
    <location>
        <position position="302"/>
    </location>
</feature>